<dbReference type="EnsemblMetazoa" id="XM_014398221.2">
    <property type="protein sequence ID" value="XP_014253707.1"/>
    <property type="gene ID" value="LOC106668992"/>
</dbReference>
<dbReference type="InterPro" id="IPR035699">
    <property type="entry name" value="AAA_6"/>
</dbReference>
<feature type="domain" description="AAA+ ATPase" evidence="16">
    <location>
        <begin position="2881"/>
        <end position="3029"/>
    </location>
</feature>
<dbReference type="Gene3D" id="3.40.50.300">
    <property type="entry name" value="P-loop containing nucleotide triphosphate hydrolases"/>
    <property type="match status" value="5"/>
</dbReference>
<dbReference type="GO" id="GO:0007018">
    <property type="term" value="P:microtubule-based movement"/>
    <property type="evidence" value="ECO:0007669"/>
    <property type="project" value="InterPro"/>
</dbReference>
<dbReference type="Pfam" id="PF18199">
    <property type="entry name" value="Dynein_C"/>
    <property type="match status" value="1"/>
</dbReference>
<evidence type="ECO:0000313" key="17">
    <source>
        <dbReference type="EnsemblMetazoa" id="XP_014253707.1"/>
    </source>
</evidence>
<evidence type="ECO:0000256" key="12">
    <source>
        <dbReference type="ARBA" id="ARBA00023212"/>
    </source>
</evidence>
<dbReference type="SUPFAM" id="SSF52540">
    <property type="entry name" value="P-loop containing nucleoside triphosphate hydrolases"/>
    <property type="match status" value="4"/>
</dbReference>
<feature type="region of interest" description="Disordered" evidence="15">
    <location>
        <begin position="1"/>
        <end position="132"/>
    </location>
</feature>
<keyword evidence="10" id="KW-0969">Cilium</keyword>
<dbReference type="InterPro" id="IPR035706">
    <property type="entry name" value="AAA_9"/>
</dbReference>
<dbReference type="FunFam" id="3.40.50.300:FF:002141">
    <property type="entry name" value="Dynein heavy chain"/>
    <property type="match status" value="1"/>
</dbReference>
<dbReference type="Pfam" id="PF12775">
    <property type="entry name" value="AAA_7"/>
    <property type="match status" value="1"/>
</dbReference>
<dbReference type="CTD" id="26067053"/>
<evidence type="ECO:0000256" key="10">
    <source>
        <dbReference type="ARBA" id="ARBA00023069"/>
    </source>
</evidence>
<evidence type="ECO:0000256" key="3">
    <source>
        <dbReference type="ARBA" id="ARBA00022490"/>
    </source>
</evidence>
<dbReference type="Pfam" id="PF12781">
    <property type="entry name" value="AAA_9"/>
    <property type="match status" value="1"/>
</dbReference>
<dbReference type="FunFam" id="3.40.50.300:FF:001080">
    <property type="entry name" value="Dynein, axonemal, heavy chain 5"/>
    <property type="match status" value="1"/>
</dbReference>
<evidence type="ECO:0000256" key="14">
    <source>
        <dbReference type="SAM" id="Coils"/>
    </source>
</evidence>
<evidence type="ECO:0000256" key="2">
    <source>
        <dbReference type="ARBA" id="ARBA00008887"/>
    </source>
</evidence>
<keyword evidence="12" id="KW-0206">Cytoskeleton</keyword>
<feature type="compositionally biased region" description="Basic and acidic residues" evidence="15">
    <location>
        <begin position="162"/>
        <end position="195"/>
    </location>
</feature>
<dbReference type="FunFam" id="3.40.50.300:FF:000044">
    <property type="entry name" value="Dynein heavy chain 5, axonemal"/>
    <property type="match status" value="1"/>
</dbReference>
<dbReference type="Pfam" id="PF12777">
    <property type="entry name" value="MT"/>
    <property type="match status" value="1"/>
</dbReference>
<evidence type="ECO:0000256" key="6">
    <source>
        <dbReference type="ARBA" id="ARBA00022741"/>
    </source>
</evidence>
<dbReference type="FunFam" id="1.20.1270.280:FF:000002">
    <property type="entry name" value="Dynein heavy chain 5, axonemal"/>
    <property type="match status" value="1"/>
</dbReference>
<feature type="compositionally biased region" description="Basic residues" evidence="15">
    <location>
        <begin position="197"/>
        <end position="217"/>
    </location>
</feature>
<dbReference type="Pfam" id="PF08385">
    <property type="entry name" value="DHC_N1"/>
    <property type="match status" value="1"/>
</dbReference>
<keyword evidence="8" id="KW-0243">Dynein</keyword>
<feature type="compositionally biased region" description="Low complexity" evidence="15">
    <location>
        <begin position="70"/>
        <end position="81"/>
    </location>
</feature>
<dbReference type="GO" id="GO:0005858">
    <property type="term" value="C:axonemal dynein complex"/>
    <property type="evidence" value="ECO:0007669"/>
    <property type="project" value="TreeGrafter"/>
</dbReference>
<dbReference type="Pfam" id="PF17852">
    <property type="entry name" value="Dynein_AAA_lid"/>
    <property type="match status" value="1"/>
</dbReference>
<dbReference type="PANTHER" id="PTHR46532:SF4">
    <property type="entry name" value="AAA+ ATPASE DOMAIN-CONTAINING PROTEIN"/>
    <property type="match status" value="1"/>
</dbReference>
<dbReference type="InterPro" id="IPR043160">
    <property type="entry name" value="Dynein_C_barrel"/>
</dbReference>
<dbReference type="InterPro" id="IPR042228">
    <property type="entry name" value="Dynein_linker_3"/>
</dbReference>
<dbReference type="KEGG" id="clec:106668992"/>
<keyword evidence="13" id="KW-0966">Cell projection</keyword>
<dbReference type="FunFam" id="3.40.50.300:FF:000049">
    <property type="entry name" value="Dynein, axonemal, heavy chain 5"/>
    <property type="match status" value="1"/>
</dbReference>
<dbReference type="FunFam" id="3.10.490.20:FF:000010">
    <property type="entry name" value="Dynein heavy chain, putative"/>
    <property type="match status" value="1"/>
</dbReference>
<dbReference type="FunFam" id="1.10.8.710:FF:000003">
    <property type="entry name" value="Dynein axonemal heavy chain 5"/>
    <property type="match status" value="1"/>
</dbReference>
<comment type="similarity">
    <text evidence="2">Belongs to the dynein heavy chain family.</text>
</comment>
<dbReference type="Gene3D" id="3.10.490.20">
    <property type="match status" value="1"/>
</dbReference>
<dbReference type="Pfam" id="PF18198">
    <property type="entry name" value="AAA_lid_11"/>
    <property type="match status" value="1"/>
</dbReference>
<evidence type="ECO:0000259" key="16">
    <source>
        <dbReference type="SMART" id="SM00382"/>
    </source>
</evidence>
<protein>
    <recommendedName>
        <fullName evidence="16">AAA+ ATPase domain-containing protein</fullName>
    </recommendedName>
</protein>
<feature type="coiled-coil region" evidence="14">
    <location>
        <begin position="3744"/>
        <end position="3806"/>
    </location>
</feature>
<dbReference type="FunFam" id="1.20.58.1120:FF:000004">
    <property type="entry name" value="Dynein axonemal heavy chain 5"/>
    <property type="match status" value="1"/>
</dbReference>
<evidence type="ECO:0000256" key="5">
    <source>
        <dbReference type="ARBA" id="ARBA00022737"/>
    </source>
</evidence>
<organism evidence="17 18">
    <name type="scientific">Cimex lectularius</name>
    <name type="common">Bed bug</name>
    <name type="synonym">Acanthia lectularia</name>
    <dbReference type="NCBI Taxonomy" id="79782"/>
    <lineage>
        <taxon>Eukaryota</taxon>
        <taxon>Metazoa</taxon>
        <taxon>Ecdysozoa</taxon>
        <taxon>Arthropoda</taxon>
        <taxon>Hexapoda</taxon>
        <taxon>Insecta</taxon>
        <taxon>Pterygota</taxon>
        <taxon>Neoptera</taxon>
        <taxon>Paraneoptera</taxon>
        <taxon>Hemiptera</taxon>
        <taxon>Heteroptera</taxon>
        <taxon>Panheteroptera</taxon>
        <taxon>Cimicomorpha</taxon>
        <taxon>Cimicidae</taxon>
        <taxon>Cimex</taxon>
    </lineage>
</organism>
<evidence type="ECO:0000256" key="7">
    <source>
        <dbReference type="ARBA" id="ARBA00022840"/>
    </source>
</evidence>
<dbReference type="InterPro" id="IPR013602">
    <property type="entry name" value="Dynein_heavy_linker"/>
</dbReference>
<feature type="compositionally biased region" description="Basic and acidic residues" evidence="15">
    <location>
        <begin position="225"/>
        <end position="239"/>
    </location>
</feature>
<dbReference type="GO" id="GO:0008569">
    <property type="term" value="F:minus-end-directed microtubule motor activity"/>
    <property type="evidence" value="ECO:0007669"/>
    <property type="project" value="InterPro"/>
</dbReference>
<feature type="compositionally biased region" description="Low complexity" evidence="15">
    <location>
        <begin position="26"/>
        <end position="51"/>
    </location>
</feature>
<dbReference type="GO" id="GO:0045505">
    <property type="term" value="F:dynein intermediate chain binding"/>
    <property type="evidence" value="ECO:0007669"/>
    <property type="project" value="InterPro"/>
</dbReference>
<dbReference type="InterPro" id="IPR024743">
    <property type="entry name" value="Dynein_HC_stalk"/>
</dbReference>
<dbReference type="RefSeq" id="XP_014253707.1">
    <property type="nucleotide sequence ID" value="XM_014398221.2"/>
</dbReference>
<dbReference type="Pfam" id="PF12774">
    <property type="entry name" value="AAA_6"/>
    <property type="match status" value="1"/>
</dbReference>
<evidence type="ECO:0000313" key="18">
    <source>
        <dbReference type="Proteomes" id="UP000494040"/>
    </source>
</evidence>
<feature type="domain" description="AAA+ ATPase" evidence="16">
    <location>
        <begin position="2271"/>
        <end position="2407"/>
    </location>
</feature>
<dbReference type="FunFam" id="3.40.50.300:FF:001221">
    <property type="entry name" value="Axonemal dynein heavy chain 8"/>
    <property type="match status" value="1"/>
</dbReference>
<dbReference type="FunFam" id="1.10.8.720:FF:000004">
    <property type="entry name" value="Dynein heavy chain 5, axonemal"/>
    <property type="match status" value="1"/>
</dbReference>
<dbReference type="FunFam" id="1.10.287.2620:FF:000001">
    <property type="entry name" value="Cytoplasmic dynein heavy chain 1"/>
    <property type="match status" value="1"/>
</dbReference>
<dbReference type="Pfam" id="PF12780">
    <property type="entry name" value="AAA_8"/>
    <property type="match status" value="1"/>
</dbReference>
<dbReference type="SMART" id="SM00382">
    <property type="entry name" value="AAA"/>
    <property type="match status" value="2"/>
</dbReference>
<keyword evidence="9 14" id="KW-0175">Coiled coil</keyword>
<dbReference type="Gene3D" id="1.20.140.100">
    <property type="entry name" value="Dynein heavy chain, N-terminal domain 2"/>
    <property type="match status" value="1"/>
</dbReference>
<keyword evidence="5" id="KW-0677">Repeat</keyword>
<evidence type="ECO:0000256" key="8">
    <source>
        <dbReference type="ARBA" id="ARBA00023017"/>
    </source>
</evidence>
<dbReference type="InterPro" id="IPR004273">
    <property type="entry name" value="Dynein_heavy_D6_P-loop"/>
</dbReference>
<dbReference type="GO" id="GO:0005874">
    <property type="term" value="C:microtubule"/>
    <property type="evidence" value="ECO:0007669"/>
    <property type="project" value="UniProtKB-KW"/>
</dbReference>
<reference evidence="17" key="1">
    <citation type="submission" date="2022-01" db="UniProtKB">
        <authorList>
            <consortium name="EnsemblMetazoa"/>
        </authorList>
    </citation>
    <scope>IDENTIFICATION</scope>
</reference>
<dbReference type="OMA" id="MGMVFMS"/>
<dbReference type="Gene3D" id="1.20.58.1120">
    <property type="match status" value="1"/>
</dbReference>
<keyword evidence="11" id="KW-0505">Motor protein</keyword>
<dbReference type="GO" id="GO:0051959">
    <property type="term" value="F:dynein light intermediate chain binding"/>
    <property type="evidence" value="ECO:0007669"/>
    <property type="project" value="InterPro"/>
</dbReference>
<dbReference type="FunFam" id="1.20.920.20:FF:000001">
    <property type="entry name" value="dynein heavy chain 2, axonemal"/>
    <property type="match status" value="1"/>
</dbReference>
<keyword evidence="6" id="KW-0547">Nucleotide-binding</keyword>
<dbReference type="Gene3D" id="1.10.8.710">
    <property type="match status" value="1"/>
</dbReference>
<comment type="subcellular location">
    <subcellularLocation>
        <location evidence="1">Cytoplasm</location>
        <location evidence="1">Cytoskeleton</location>
        <location evidence="1">Cilium axoneme</location>
    </subcellularLocation>
</comment>
<dbReference type="Proteomes" id="UP000494040">
    <property type="component" value="Unassembled WGS sequence"/>
</dbReference>
<dbReference type="Gene3D" id="3.20.180.20">
    <property type="entry name" value="Dynein heavy chain, N-terminal domain 2"/>
    <property type="match status" value="1"/>
</dbReference>
<keyword evidence="3" id="KW-0963">Cytoplasm</keyword>
<dbReference type="GO" id="GO:0005524">
    <property type="term" value="F:ATP binding"/>
    <property type="evidence" value="ECO:0007669"/>
    <property type="project" value="UniProtKB-KW"/>
</dbReference>
<dbReference type="InterPro" id="IPR003593">
    <property type="entry name" value="AAA+_ATPase"/>
</dbReference>
<feature type="region of interest" description="Disordered" evidence="15">
    <location>
        <begin position="157"/>
        <end position="254"/>
    </location>
</feature>
<dbReference type="PANTHER" id="PTHR46532">
    <property type="entry name" value="MALE FERTILITY FACTOR KL5"/>
    <property type="match status" value="1"/>
</dbReference>
<feature type="coiled-coil region" evidence="14">
    <location>
        <begin position="3523"/>
        <end position="3596"/>
    </location>
</feature>
<dbReference type="Gene3D" id="1.20.920.20">
    <property type="match status" value="1"/>
</dbReference>
<dbReference type="InterPro" id="IPR041589">
    <property type="entry name" value="DNAH3_AAA_lid_1"/>
</dbReference>
<dbReference type="FunFam" id="3.40.50.300:FF:000320">
    <property type="entry name" value="Dynein, axonemal, heavy chain 5"/>
    <property type="match status" value="1"/>
</dbReference>
<proteinExistence type="inferred from homology"/>
<name>A0A8I6S5H6_CIMLE</name>
<evidence type="ECO:0000256" key="13">
    <source>
        <dbReference type="ARBA" id="ARBA00023273"/>
    </source>
</evidence>
<dbReference type="InterPro" id="IPR041658">
    <property type="entry name" value="AAA_lid_11"/>
</dbReference>
<accession>A0A8I6S5H6</accession>
<dbReference type="GeneID" id="106668992"/>
<keyword evidence="4" id="KW-0493">Microtubule</keyword>
<dbReference type="InterPro" id="IPR041466">
    <property type="entry name" value="Dynein_AAA5_ext"/>
</dbReference>
<feature type="compositionally biased region" description="Low complexity" evidence="15">
    <location>
        <begin position="240"/>
        <end position="254"/>
    </location>
</feature>
<dbReference type="FunFam" id="3.20.180.20:FF:000001">
    <property type="entry name" value="Dynein axonemal heavy chain 5"/>
    <property type="match status" value="1"/>
</dbReference>
<dbReference type="FunFam" id="1.10.8.1220:FF:000001">
    <property type="entry name" value="Dynein axonemal heavy chain 5"/>
    <property type="match status" value="1"/>
</dbReference>
<dbReference type="Gene3D" id="1.20.1270.280">
    <property type="match status" value="1"/>
</dbReference>
<dbReference type="InterPro" id="IPR026983">
    <property type="entry name" value="DHC"/>
</dbReference>
<dbReference type="InterPro" id="IPR027417">
    <property type="entry name" value="P-loop_NTPase"/>
</dbReference>
<dbReference type="InterPro" id="IPR043157">
    <property type="entry name" value="Dynein_AAA1S"/>
</dbReference>
<feature type="compositionally biased region" description="Basic residues" evidence="15">
    <location>
        <begin position="52"/>
        <end position="69"/>
    </location>
</feature>
<dbReference type="Gene3D" id="1.20.920.30">
    <property type="match status" value="1"/>
</dbReference>
<dbReference type="OrthoDB" id="286107at2759"/>
<dbReference type="InterPro" id="IPR024317">
    <property type="entry name" value="Dynein_heavy_chain_D4_dom"/>
</dbReference>
<dbReference type="Gene3D" id="6.10.140.1060">
    <property type="match status" value="1"/>
</dbReference>
<dbReference type="Pfam" id="PF03028">
    <property type="entry name" value="Dynein_heavy"/>
    <property type="match status" value="1"/>
</dbReference>
<feature type="compositionally biased region" description="Polar residues" evidence="15">
    <location>
        <begin position="113"/>
        <end position="125"/>
    </location>
</feature>
<dbReference type="Gene3D" id="1.10.8.1220">
    <property type="match status" value="1"/>
</dbReference>
<dbReference type="FunFam" id="1.20.140.100:FF:000003">
    <property type="entry name" value="Dynein, axonemal, heavy chain 5"/>
    <property type="match status" value="1"/>
</dbReference>
<evidence type="ECO:0000256" key="9">
    <source>
        <dbReference type="ARBA" id="ARBA00023054"/>
    </source>
</evidence>
<keyword evidence="18" id="KW-1185">Reference proteome</keyword>
<dbReference type="FunFam" id="1.20.920.30:FF:000004">
    <property type="entry name" value="Dynein axonemal heavy chain 5"/>
    <property type="match status" value="1"/>
</dbReference>
<dbReference type="Gene3D" id="1.10.472.130">
    <property type="match status" value="1"/>
</dbReference>
<dbReference type="Gene3D" id="1.10.287.2620">
    <property type="match status" value="1"/>
</dbReference>
<dbReference type="GO" id="GO:0097729">
    <property type="term" value="C:9+2 motile cilium"/>
    <property type="evidence" value="ECO:0007669"/>
    <property type="project" value="UniProtKB-ARBA"/>
</dbReference>
<evidence type="ECO:0000256" key="11">
    <source>
        <dbReference type="ARBA" id="ARBA00023175"/>
    </source>
</evidence>
<evidence type="ECO:0000256" key="15">
    <source>
        <dbReference type="SAM" id="MobiDB-lite"/>
    </source>
</evidence>
<dbReference type="InterPro" id="IPR041228">
    <property type="entry name" value="Dynein_C"/>
</dbReference>
<dbReference type="Pfam" id="PF08393">
    <property type="entry name" value="DHC_N2"/>
    <property type="match status" value="1"/>
</dbReference>
<dbReference type="InterPro" id="IPR042222">
    <property type="entry name" value="Dynein_2_N"/>
</dbReference>
<dbReference type="InterPro" id="IPR042219">
    <property type="entry name" value="AAA_lid_11_sf"/>
</dbReference>
<dbReference type="InterPro" id="IPR013594">
    <property type="entry name" value="Dynein_heavy_tail"/>
</dbReference>
<evidence type="ECO:0000256" key="1">
    <source>
        <dbReference type="ARBA" id="ARBA00004430"/>
    </source>
</evidence>
<sequence>MPPKAEKKKVVFTGVEGDAPEEKTEQYTSTTNTTETTRTVTVTSEDTGSSKRVAKAKKTKEKKKKRQKSKISTSTKSTKSTKSSKSKSGKMDIVTSSSLARRESRKFSRGSKHTLSIDMSSTTSAEHAVVEPTPSSYLEQVLKEMKDYQVFDPNPLMQSVIEEAHQRAEREAREAEEEERRRQEELARAEEEAKLRALQKPKKKKKRDKTPKKKKEKKAPPTRMKTPEIKKPPKEKEVLASESAPETEIETTPTEQLREYSIVYPKFPCDIPAAFHNYFGHKVGVGGMQDFEKDRSRKQQFSDPERETRLQNISLQQKELMDVIAFCLDMPYNEIEAGYVDFAEHVELIESLFQKGGRKSLFFSVHNYPKPTFQDAKEGKTDKYVQRQQEKKHRVIVSSGFDKRNFENGVVMVYRIKNNFQFDQRSFPDEYYFVTFKLNPHTPNQLSGIFHYLEKIAYPNVKATSDWGELMKSYNGPWQKRNFLLTLNDFVNFLSKSQKDCDNCIMFHVDPEIVEEVMGSPEGVKKAVEKDELLDKLEVEVMRWLSKLEAATVLSEKLRSESGLVTPNVELGYWRYILTMFDGILAFSQSTECAAYVRPLKKVQSSVAAQWEPRINQCRLIRQEAFENVSYFNILRDYWERLSKTYPPDTALYLPGFLYGFKQMFLYSRYYNTTNKAGQFIKKITNLMLKVCLNFITDDNQHSIWTMKKSDVISKINECLLFYEKYVLIYDDCVQQMIAHPEETPFGCSKMFVFGKFESFKKRLLKIVDLILSRIQYSILDSSKIEGIDIFSRHIKDFYNYMTEQRYDPLDHREPRFDADYDDYLKKLGNEEQALQRFMITTLDTMPSMTSWIHMLNRFEKINLACFNFEEAIYNVLFLYLDEMERVRDIYNKFRDKPILPRIMPPMSARIMWIKSLTARIENPMLIFKKYRSSNLPLLTQKTTIYYNSLMETFIFYEMLHQKAVFKKYYAVSSVTPRVRRRLVKSDCFQIEKALNNPLLLYNKKDGFQINFHPCIRELLMELKHFCKFGLKITDLQKMHLLFKDEMLYGHEHLRDLMKKYGEIISNVPHLFCNLVKPLLINLEKCFEPCLKKLMWTSLGLNRTLNKIANILDSAERFIKEANDIKETRIDASLSCIENMSFIFLTTEVHDHHKLLRQNLGLQQRILDVLQIRSENLEVTVLDLINRFVSKAEIKQIDPVKRYYWYHSNKIIIKSSSVTDVLVTPDVIKARPTIPTTDQYREDCMELFNYFNQRRVEAMSKATKNSLETLISRVPRHGTKKIKPMFTTSIVLQKPNIIIKPSMDEMQTTVNKIVAGVLRVSRDLRPWGYHHLLPGKFRGNTLANLNFGEVKETEIFQTGLIEQADHRITEMPEITDEEVDLPALSQSQTQVFDKRGRPLVSLYRAVNTNKDVVRQVVSLQSIFHTVAPELEEKLKHLYMFEQLWLEDKKVRIARFLRRKPASCHVREKFVEYDKLEERINALPTQVDVMPLEITFDNFNNALLNEVQHWRETLGDGLKIDFRKRADDLSAFLMEHIAVLEKPVKDLASVRIAMACLEDIRNNFVEIDQELDLIEDVYSILSRYDIEIPLEDMEITYSLRPNFKRMQKTALQLQELLCSLQEPMRRELLRGVAKFQKEVDDFEVEFDVNGPMVEGIPAKEASDRVLLFQDHFDQLWDKYLTFSSGERLFGLPVKEYPTLIAKKKQFNLLTKLYGLYLLVNKTIDGYFTIPWAKLNIEKINDELLDYQNRCRKLPKGMKEWPAFKELKKKIDDFNESCPLLEMMLNKAMKDRHWERLEALLNVKFEVDSYDFTLGHVMETKLLDHKFEVEDICVSAIKEKEIEAKLGQVQAEWKNVKLEFAHFKNKGELLIKGAETMEIIASLEDSMMVLNSLASNRFNKPFKKEIQQWVYNLSTTGEVLEMWLMVQNLWIYLEAVFVGGDIAKQMPTEAKRFGTIDRMWVKIMLRAREIVKVIDVCVGDSTMTTTLPYLAEQLELCQKSLVGYLEQKRLMFPRFFFVSDPVLLEILGQASDSHTIQPHLLSVFENIAKVAFSPKEYDRIISMISKEGEEVTLDRSIMAQGGVEHWLGLLLKISTASVGSIIANCWDFMNDPEFRVLKMQTRFVAQVGLLGLQMLWTRECERAFREWKWRPGIMKKTNRYFLAILNLLIDQTTRDLSKYDRVKYETLVTIHVHQRDIFDDLVQREIRNRRDFEWQKQERFYFHEEMEYCIVKITDVEFIYQNEFMGCSDRLVITPLTDRCYITLAQAVGMSMGGAPAGPAGTGKTETTKDMGKSLGKYVVVFNCSDQMDFRGLGRIFKGLAQSGSWGCFDEFNRIELPVLSVAAQQICICLMAKREKKPWFIFSDGDKVNVNMEFGIFITMNPGYAGRQELPENLKIMFRSVAMMVPDRHIIIRVKLASCGFRENIDLSRKFYVLYQLCEEQLSKQVHYDFGLRNILSVLRTMGAQKRSNKNDSEEVVLMRVLRDMNLSKLADEDEPLFMALIEDLFVGLKLTFSTYKDLQAGILQTCQKQILTNWPSWNLKIVQLYETSLVRHGLMTMGPTGSGKTTCIKVLCTAFGHIGRPHKEMRMNPKAITAPQMFGRLDVATNDWTDGIFSTLWRRSHKIKPDENVWIVLDGPVDAVWIENLNSVLDDNKTLTLANGDRIVMAPNSKLVFEPDNVDNASPATVSRMGMVYLSSSVLPWMPIMDGWLKKRRTIESKTWKPLFDKIYDDALTFVQTKLKAKMKILDALYIRQTCDLLDGLVPAITKEESENPVELTEGMLEKYFLFALMWSLGCVLELEEKKKLETFFLDHKSKLSWPECKGELTIFEFLVDEDGTWMNWLMRVEEYNYPEKYVPEYASILVPNVDNVRMTFLIHTIAKQHKGVLLIGEQGTAKTVMIKGYMQSYNPEEHLKKSLNFSSATTPNMVQRIVESYVDKRVGMTYGPSNNRKMTVFIDDINMPVINAWGDQITNEIVRQLMEMKGFYSLEKPGDFVTIQDIQLIGAMIHPGGGRNDIPHRLKRQFNIFNCTLPSMNSMDKIFGVLGKGYFCASRFKPEIVAFIPKLVPLTRILWTKTKSKMLPTPAKFHYVFNLRDLSRIWEGMLTIQDPELPNLEVLMHLWKHECTRVIADRFVSADDHKWFQITMVKVVHDVLLNPIMEELRQKAEKEEDIVAPFKFDSTETYFVDFLRDMPEPTGDEPSDEPLTTPKIYEEVPSWEFLKEKLLQYMESFNEVVRGSKMDLVFFHDAMVHLMIISRIIRTPRGSAILVGVGGSGKQSLTKLASFIAEYKYHQIILTRIYNVQNFMDDLKYLYRTAGAQLQGISFIFTDNEIKDEAFLEYLNNILSAGEVANLFAKDELDEITSDLVPAFKKKYPRKAATNDNLYDFFISQSRRNLHICLCFSPVSEKFRSRAMKFPGLISGCTMDWFSRWPRDALVAVSQHFLGNFPIITTPATKQALIELMGQVQDQVADACIDYYDRFRRKSYVTPKSFLAFLVAYKEIYSKRHAHIEKLTLQMSNGLLKLAEAAEGVALLKKELEENEREIAEANAAAELILLEVTEAAKQAAKVQAEVRLKMERANELVKQIAKDKIEAERRLLKAKPALDAAAAALLTIKQADIATVRKLGSPPYLITVIMDAVCILFNKKINYPLKINPDKGFIVPNWGEAFKVMAEVKFLDNLLTFPKDNLTGETIDLLIPHYRYPNFNFEMAKQACGNVAGLLKWVVAMGQFYNINKDVLPLKANLKMLEGRLDRAKAELAKAEALLAEKERELRAVQELAAAALKTKRDLQAKADRCKKKMQAATDLISGLAGEQIRWTQQLILFKQEIERLIGDVLLLSGFLCYTGPFNQEYRLNMQNQWYDELLNLKIPVTKNIDYVDCLVDAAIIGEWNIDGLPNDELSIQNGIIVTQASRYPLLIDPQSQGITWIKNKESKHDLMVTTLKHKYFRQHLEDALALGKPLLIEDIFEELDPILDNVLEKNYIKIGTSIKVKLSDKECDVVPGFRLYITTKLANPSYSPEISARTSVIDFTVTLKGLEDQLLGRVILKEKCELETERTNLVKDVTYMKRKMIELEANLLNKLNSVKGSLVDDETVIEVLNITKDTAATVQQKLNIASETEKKINLAREEYRPVAKRGSVLYFLVVEMSLVNCMYQTSLVQFLERFDLSMNMAEQNVFVGKRIQAIIDYFTYDIFKYKSRGLYETHKFLFVLLMALKIDLSGGNITHKEFHTFIKGGAALDLNAVPPKPHFKWITDTTWLNIVQLTEIPTFTFLINQITHNEKAWKQWFEKEAPEEEILPEDYEKRDIFKKVLLIRTMCPDRIFAQCKKYIASSLGEPYTEAVILKINTLIDESRPNTPMVCFLSMGSDPTPLIETTSKKYEMKLHPLSMGQGQEVHARKIMSWCMTEGGWVLLQNCHLGLDYMAEIFILLTETKEFEPSFRLWLTTEVNEKFPINLLQISLKYTNEPPQGMKAGLLRTYSSMPQETLDYTHLKQYHPLIYAISFMHTVVQERRKFGPLGWNIPYEFNFSDWNASILFIQNHLDSMDKTVGVDWACVRYMIGEVMYGGRVTDDYDKRLLLTFTRVWLKQALFEDKFMFYPGYGVMKYKNTSEYVNAISKMSSADPPPVYGLHNNANITFQTNSITAVLDTILNIQPKESGGGGGETRESVVGKLADEMLHKVPKNYDPYEVKARLKEMGAINPMNIFLRQEIDRIQKVISLVRTTLIDLELAIEGTIIMNEALRDALDNLYDARVPASWSKVSWVSSSIGFWFTEFLERNHQFSTWIYNGRPITFWMSGFFNPQGFLTSMKQEVARAHKGWALDFVSHHNSVLKVDKDGLKNPPSEGVYVYGLFLEGAGWELRNDRLTEAVPKVLYAEMPVIHIFAINTLAAKDPELYQCPVYKKPRRTGLNFIVPLWLECKYTPDHWIMRGVALLCDVK</sequence>
<keyword evidence="7" id="KW-0067">ATP-binding</keyword>
<dbReference type="Gene3D" id="1.10.8.720">
    <property type="entry name" value="Region D6 of dynein motor"/>
    <property type="match status" value="1"/>
</dbReference>
<evidence type="ECO:0000256" key="4">
    <source>
        <dbReference type="ARBA" id="ARBA00022701"/>
    </source>
</evidence>
<dbReference type="Pfam" id="PF17857">
    <property type="entry name" value="AAA_lid_1"/>
    <property type="match status" value="1"/>
</dbReference>